<dbReference type="Pfam" id="PF07286">
    <property type="entry name" value="D-Glu_cyclase"/>
    <property type="match status" value="1"/>
</dbReference>
<evidence type="ECO:0000256" key="3">
    <source>
        <dbReference type="HAMAP-Rule" id="MF_01830"/>
    </source>
</evidence>
<dbReference type="EMBL" id="LRQE01000002">
    <property type="protein sequence ID" value="KXA31795.1"/>
    <property type="molecule type" value="Genomic_DNA"/>
</dbReference>
<dbReference type="PATRIC" id="fig|54005.3.peg.45"/>
<evidence type="ECO:0000256" key="2">
    <source>
        <dbReference type="ARBA" id="ARBA00023239"/>
    </source>
</evidence>
<dbReference type="PANTHER" id="PTHR32022:SF10">
    <property type="entry name" value="D-GLUTAMATE CYCLASE, MITOCHONDRIAL"/>
    <property type="match status" value="1"/>
</dbReference>
<organism evidence="4">
    <name type="scientific">Peptoniphilus harei</name>
    <dbReference type="NCBI Taxonomy" id="54005"/>
    <lineage>
        <taxon>Bacteria</taxon>
        <taxon>Bacillati</taxon>
        <taxon>Bacillota</taxon>
        <taxon>Tissierellia</taxon>
        <taxon>Tissierellales</taxon>
        <taxon>Peptoniphilaceae</taxon>
        <taxon>Peptoniphilus</taxon>
    </lineage>
</organism>
<name>A0A133PSK2_9FIRM</name>
<dbReference type="HAMAP" id="MF_01830">
    <property type="entry name" value="Hydro_lyase"/>
    <property type="match status" value="1"/>
</dbReference>
<dbReference type="Gene3D" id="3.30.2040.10">
    <property type="entry name" value="PSTPO5379-like domain"/>
    <property type="match status" value="1"/>
</dbReference>
<dbReference type="EC" id="4.2.1.-" evidence="3"/>
<keyword evidence="2 3" id="KW-0456">Lyase</keyword>
<dbReference type="Gene3D" id="3.40.1640.10">
    <property type="entry name" value="PSTPO5379-like"/>
    <property type="match status" value="1"/>
</dbReference>
<evidence type="ECO:0000256" key="1">
    <source>
        <dbReference type="ARBA" id="ARBA00007896"/>
    </source>
</evidence>
<proteinExistence type="inferred from homology"/>
<dbReference type="FunFam" id="3.30.2040.10:FF:000001">
    <property type="entry name" value="D-glutamate cyclase, mitochondrial"/>
    <property type="match status" value="1"/>
</dbReference>
<sequence>MKLSELGKLHPREVRELIRKGEVDLPTSGMSEGYLQANLAILPKKYAYDFLLFAQRNPKPCPILEVLDEGSPLTKIMAEGADIRTDVPRYRIYKNGEFVEEVKDLKDVWQDDFVTFVIGCSFSFEKAMLEADIPVRHIEDEHNVPMYITNLATEPAGIFHGNTVVSMRPVPYKDVVKATTVTARFPATHGAPVHIGDPSVIGIKDVDKPDFGDRSEIKEGEVPVFWACGVTPQAVAMASKPEIMITHAPGYMLILDKKDAYVSVF</sequence>
<comment type="caution">
    <text evidence="4">The sequence shown here is derived from an EMBL/GenBank/DDBJ whole genome shotgun (WGS) entry which is preliminary data.</text>
</comment>
<dbReference type="InterPro" id="IPR009906">
    <property type="entry name" value="D-Glu_cyclase"/>
</dbReference>
<evidence type="ECO:0000313" key="4">
    <source>
        <dbReference type="EMBL" id="KXA31795.1"/>
    </source>
</evidence>
<dbReference type="GO" id="GO:0016829">
    <property type="term" value="F:lyase activity"/>
    <property type="evidence" value="ECO:0007669"/>
    <property type="project" value="UniProtKB-KW"/>
</dbReference>
<gene>
    <name evidence="4" type="ORF">HMPREF3229_00045</name>
</gene>
<dbReference type="PIRSF" id="PIRSF029755">
    <property type="entry name" value="UCP029755"/>
    <property type="match status" value="1"/>
</dbReference>
<comment type="similarity">
    <text evidence="1 3">Belongs to the D-glutamate cyclase family.</text>
</comment>
<reference evidence="4 5" key="1">
    <citation type="submission" date="2016-01" db="EMBL/GenBank/DDBJ databases">
        <authorList>
            <person name="Oliw E.H."/>
        </authorList>
    </citation>
    <scope>NUCLEOTIDE SEQUENCE [LARGE SCALE GENOMIC DNA]</scope>
    <source>
        <strain evidence="4 5">CMW7756A</strain>
    </source>
</reference>
<dbReference type="PANTHER" id="PTHR32022">
    <property type="entry name" value="D-GLUTAMATE CYCLASE, MITOCHONDRIAL"/>
    <property type="match status" value="1"/>
</dbReference>
<dbReference type="AlphaFoldDB" id="A0A133PSK2"/>
<dbReference type="InterPro" id="IPR016938">
    <property type="entry name" value="UPF0317"/>
</dbReference>
<dbReference type="SUPFAM" id="SSF160920">
    <property type="entry name" value="PSTPO5379-like"/>
    <property type="match status" value="1"/>
</dbReference>
<dbReference type="NCBIfam" id="NF003969">
    <property type="entry name" value="PRK05463.1"/>
    <property type="match status" value="1"/>
</dbReference>
<dbReference type="Proteomes" id="UP000070174">
    <property type="component" value="Unassembled WGS sequence"/>
</dbReference>
<dbReference type="RefSeq" id="WP_060799340.1">
    <property type="nucleotide sequence ID" value="NZ_KQ957085.1"/>
</dbReference>
<dbReference type="InterPro" id="IPR038021">
    <property type="entry name" value="Putative_hydro-lyase"/>
</dbReference>
<evidence type="ECO:0000313" key="5">
    <source>
        <dbReference type="Proteomes" id="UP000070174"/>
    </source>
</evidence>
<accession>A0A133PSK2</accession>
<protein>
    <recommendedName>
        <fullName evidence="3">Putative hydro-lyase HMPREF3229_00045</fullName>
        <ecNumber evidence="3">4.2.1.-</ecNumber>
    </recommendedName>
</protein>